<dbReference type="InterPro" id="IPR008588">
    <property type="entry name" value="DUF870_CAE_spp"/>
</dbReference>
<proteinExistence type="predicted"/>
<organism evidence="3">
    <name type="scientific">Caenorhabditis brenneri</name>
    <name type="common">Nematode worm</name>
    <dbReference type="NCBI Taxonomy" id="135651"/>
    <lineage>
        <taxon>Eukaryota</taxon>
        <taxon>Metazoa</taxon>
        <taxon>Ecdysozoa</taxon>
        <taxon>Nematoda</taxon>
        <taxon>Chromadorea</taxon>
        <taxon>Rhabditida</taxon>
        <taxon>Rhabditina</taxon>
        <taxon>Rhabditomorpha</taxon>
        <taxon>Rhabditoidea</taxon>
        <taxon>Rhabditidae</taxon>
        <taxon>Peloderinae</taxon>
        <taxon>Caenorhabditis</taxon>
    </lineage>
</organism>
<dbReference type="HOGENOM" id="CLU_1241082_0_0_1"/>
<keyword evidence="3" id="KW-1185">Reference proteome</keyword>
<dbReference type="PANTHER" id="PTHR21479:SF22">
    <property type="entry name" value="PROTEIN CBG07241"/>
    <property type="match status" value="1"/>
</dbReference>
<dbReference type="Pfam" id="PF05912">
    <property type="entry name" value="DUF870"/>
    <property type="match status" value="1"/>
</dbReference>
<gene>
    <name evidence="2" type="ORF">CAEBREN_18998</name>
</gene>
<accession>G0N7V9</accession>
<sequence>MLLFILLMLNLLHFCDGKPSVGMAGVRTTPTFRIGIDYKPLAPFTEMQFDGTFSCPLNTTWCLTGYIEEDDNFYIFSSYNEYMFRFPFFCSDNDSFSYNVPVNFTGGDGFIDNAYDPAIEMFHNCTSNGIVRQVFERFEEVKGSLTSFQITYDQDLLDYGTKEKFEEDYGDVTKKWEPEVYDWIYKGKRIVSSKFLSDIRFEDTLLYKFLCLPYLNSTRTNSC</sequence>
<feature type="signal peptide" evidence="1">
    <location>
        <begin position="1"/>
        <end position="17"/>
    </location>
</feature>
<evidence type="ECO:0000313" key="3">
    <source>
        <dbReference type="Proteomes" id="UP000008068"/>
    </source>
</evidence>
<dbReference type="Proteomes" id="UP000008068">
    <property type="component" value="Unassembled WGS sequence"/>
</dbReference>
<dbReference type="InParanoid" id="G0N7V9"/>
<feature type="chain" id="PRO_5003405355" evidence="1">
    <location>
        <begin position="18"/>
        <end position="223"/>
    </location>
</feature>
<evidence type="ECO:0000256" key="1">
    <source>
        <dbReference type="SAM" id="SignalP"/>
    </source>
</evidence>
<keyword evidence="1" id="KW-0732">Signal</keyword>
<dbReference type="OrthoDB" id="5906623at2759"/>
<protein>
    <submittedName>
        <fullName evidence="2">Uncharacterized protein</fullName>
    </submittedName>
</protein>
<name>G0N7V9_CAEBE</name>
<reference evidence="3" key="1">
    <citation type="submission" date="2011-07" db="EMBL/GenBank/DDBJ databases">
        <authorList>
            <consortium name="Caenorhabditis brenneri Sequencing and Analysis Consortium"/>
            <person name="Wilson R.K."/>
        </authorList>
    </citation>
    <scope>NUCLEOTIDE SEQUENCE [LARGE SCALE GENOMIC DNA]</scope>
    <source>
        <strain evidence="3">PB2801</strain>
    </source>
</reference>
<dbReference type="AlphaFoldDB" id="G0N7V9"/>
<dbReference type="eggNOG" id="ENOG502R8B3">
    <property type="taxonomic scope" value="Eukaryota"/>
</dbReference>
<dbReference type="PANTHER" id="PTHR21479">
    <property type="match status" value="1"/>
</dbReference>
<evidence type="ECO:0000313" key="2">
    <source>
        <dbReference type="EMBL" id="EGT54859.1"/>
    </source>
</evidence>
<dbReference type="EMBL" id="GL379848">
    <property type="protein sequence ID" value="EGT54859.1"/>
    <property type="molecule type" value="Genomic_DNA"/>
</dbReference>